<dbReference type="PANTHER" id="PTHR14791:SF29">
    <property type="entry name" value="PROTEIN KIBRA"/>
    <property type="match status" value="1"/>
</dbReference>
<dbReference type="PANTHER" id="PTHR14791">
    <property type="entry name" value="BOMB/KIRA PROTEINS"/>
    <property type="match status" value="1"/>
</dbReference>
<evidence type="ECO:0000313" key="3">
    <source>
        <dbReference type="EMBL" id="AXE21174.1"/>
    </source>
</evidence>
<feature type="region of interest" description="Disordered" evidence="2">
    <location>
        <begin position="1309"/>
        <end position="1352"/>
    </location>
</feature>
<feature type="coiled-coil region" evidence="1">
    <location>
        <begin position="14"/>
        <end position="41"/>
    </location>
</feature>
<accession>A0A344TRA3</accession>
<keyword evidence="4" id="KW-1185">Reference proteome</keyword>
<dbReference type="Proteomes" id="UP000251993">
    <property type="component" value="Chromosome"/>
</dbReference>
<feature type="coiled-coil region" evidence="1">
    <location>
        <begin position="625"/>
        <end position="663"/>
    </location>
</feature>
<keyword evidence="1" id="KW-0175">Coiled coil</keyword>
<dbReference type="OrthoDB" id="1219342at2"/>
<dbReference type="KEGG" id="run:DR864_27270"/>
<evidence type="ECO:0000256" key="2">
    <source>
        <dbReference type="SAM" id="MobiDB-lite"/>
    </source>
</evidence>
<reference evidence="3 4" key="1">
    <citation type="submission" date="2018-07" db="EMBL/GenBank/DDBJ databases">
        <title>Genome sequencing of Runella.</title>
        <authorList>
            <person name="Baek M.-G."/>
            <person name="Yi H."/>
        </authorList>
    </citation>
    <scope>NUCLEOTIDE SEQUENCE [LARGE SCALE GENOMIC DNA]</scope>
    <source>
        <strain evidence="3 4">HYN0085</strain>
    </source>
</reference>
<feature type="coiled-coil region" evidence="1">
    <location>
        <begin position="802"/>
        <end position="972"/>
    </location>
</feature>
<dbReference type="RefSeq" id="WP_114069935.1">
    <property type="nucleotide sequence ID" value="NZ_CP030850.1"/>
</dbReference>
<dbReference type="EMBL" id="CP030850">
    <property type="protein sequence ID" value="AXE21174.1"/>
    <property type="molecule type" value="Genomic_DNA"/>
</dbReference>
<gene>
    <name evidence="3" type="ORF">DR864_27270</name>
</gene>
<protein>
    <recommendedName>
        <fullName evidence="5">Tape measure protein</fullName>
    </recommendedName>
</protein>
<feature type="region of interest" description="Disordered" evidence="2">
    <location>
        <begin position="521"/>
        <end position="550"/>
    </location>
</feature>
<feature type="coiled-coil region" evidence="1">
    <location>
        <begin position="692"/>
        <end position="766"/>
    </location>
</feature>
<organism evidence="3 4">
    <name type="scientific">Runella rosea</name>
    <dbReference type="NCBI Taxonomy" id="2259595"/>
    <lineage>
        <taxon>Bacteria</taxon>
        <taxon>Pseudomonadati</taxon>
        <taxon>Bacteroidota</taxon>
        <taxon>Cytophagia</taxon>
        <taxon>Cytophagales</taxon>
        <taxon>Spirosomataceae</taxon>
        <taxon>Runella</taxon>
    </lineage>
</organism>
<name>A0A344TRA3_9BACT</name>
<sequence>MNSDELNLGVTLGMGNSKKEIDDLNLRAKDLRKTLSDIEKSGGKGSENWKKYKTELKGVEDQAKNAAKALKTMDVGEMTVKQLTKHVSDLKKEVANIPLGMLKTNEAVKRLKEAEAQLAKVKTEAGLIKKGAEDLGKPTLWQKVSTGVTGIATVFKAFIALQAVQYVIGIGKAIFDTTAKFEGYNKSLAATYRATMNKTEAEKAAASSMKALAKLAKDSPMTLDEITKGYIALANRGLRPSEEQMKRLIDFSSKSRLSLSQLGEAILDVNNNERWSEFGVKVKTSGDKITATIGGVTKSFERTEKGALQLAVEMGKLPGTMGYASQQMDSLNGKVSNIDDAMDALKVTIGQKLAPVFVAILNTIGKGIEWLQNLVEASDPVVEVFQDMYDAVGDLAGSFMTYIRTLFPNFNSGGVSLQNVMKGVAMVFRGMLMPTQMMIGVLTMVYDAMAGLVEGGKAVAKVLMGDFKGAAESFEKSKKNFTNVGTHATSTFDKIKKGWTETFVDQPKKDEAQAVLAAETTENKRQNALTEEQKKALEKREKAAKKAEEKRLKQEAKHLEDVKDANAKALELLEQLNAEHDQIVADSSIKTEEAKINEKRRKRLKEVNDSLADETIKERARVAINKTADADIEKAKAEAREKQKKAEAEAAQKREEAAKFIREQEKAAEMALLDWKELQAKGNAKKLLEVAKERLDTELRLKREALKAEQAEAEAKAKREITDTQQLEAALKAIRDRYRNEDDLAMRKHTDQIQKLEEETKQARIQKWKEGSDGITALLKGDLVGFVTHMGNLVKGEKEAWQKRLEENMAKYEAVAQIATAAVNFLNDLAQRKAQREIELAKKERDEKVAILTEGLEKEKAELERIEDEKRGVKEQAEAKVQEIKAQSEQNISALEAQYRQLTSVENTSALNAQLESYKENAAEKAAEAKANADSIIQTAKEETAAQIELIKEKKQEAIEAANNEKLEKIDAAEIARDAEIAAIKMRADIDSATKQKLLEEARAKFESEKELAESETKTKIDLATTEAKSKIDLANSTFKTKKEMAELQRDAELKAIDDVKKGDLSAAKETLAKAKQDQAEKIRLAKEESKIKIDEAEKEKREKLKKLELEKQTRIQSKKQLESSIAAEDKRARDREAAAKRQAWKAQQKADIASALISGALATIKALASGFFPLNLVFAAVTAVMTGIQVAMIKRQPEPSFAHGGFVPRGGRHGSRYGDGGIALIDRKTGSEVGEMEGDEAIISRDQTEANMPLIQQMFQNARTPGQRRKPVGGDLRGPAYRDGGIAESPYWKRDMFLFGGKKKKKAEEEARRAEEEAAAQEASAGGGEYSADAGSVEGGGDADAAHAEAKAQGEKQLKLLEGIQEEGKKTNERLMLLAAGVGTMSNTLGDKLGGVQAAVNEVKDAVNGSNQGGKLDSLIGAISSFGRK</sequence>
<evidence type="ECO:0000313" key="4">
    <source>
        <dbReference type="Proteomes" id="UP000251993"/>
    </source>
</evidence>
<evidence type="ECO:0008006" key="5">
    <source>
        <dbReference type="Google" id="ProtNLM"/>
    </source>
</evidence>
<proteinExistence type="predicted"/>
<evidence type="ECO:0000256" key="1">
    <source>
        <dbReference type="SAM" id="Coils"/>
    </source>
</evidence>
<feature type="coiled-coil region" evidence="1">
    <location>
        <begin position="1069"/>
        <end position="1114"/>
    </location>
</feature>
<dbReference type="InterPro" id="IPR051105">
    <property type="entry name" value="WWC/KIBRA_Hippo_Reg"/>
</dbReference>